<dbReference type="Proteomes" id="UP000638648">
    <property type="component" value="Unassembled WGS sequence"/>
</dbReference>
<dbReference type="EC" id="2.4.1.-" evidence="6"/>
<protein>
    <submittedName>
        <fullName evidence="6">Alpha-1,6-mannosyltransferase</fullName>
        <ecNumber evidence="6">2.4.1.-</ecNumber>
    </submittedName>
</protein>
<evidence type="ECO:0000256" key="3">
    <source>
        <dbReference type="SAM" id="MobiDB-lite"/>
    </source>
</evidence>
<evidence type="ECO:0000259" key="4">
    <source>
        <dbReference type="Pfam" id="PF00534"/>
    </source>
</evidence>
<dbReference type="InterPro" id="IPR050194">
    <property type="entry name" value="Glycosyltransferase_grp1"/>
</dbReference>
<accession>A0A927MUW0</accession>
<dbReference type="AlphaFoldDB" id="A0A927MUW0"/>
<dbReference type="GO" id="GO:0016757">
    <property type="term" value="F:glycosyltransferase activity"/>
    <property type="evidence" value="ECO:0007669"/>
    <property type="project" value="UniProtKB-KW"/>
</dbReference>
<dbReference type="PANTHER" id="PTHR45947:SF3">
    <property type="entry name" value="SULFOQUINOVOSYL TRANSFERASE SQD2"/>
    <property type="match status" value="1"/>
</dbReference>
<evidence type="ECO:0000259" key="5">
    <source>
        <dbReference type="Pfam" id="PF13579"/>
    </source>
</evidence>
<dbReference type="Pfam" id="PF00534">
    <property type="entry name" value="Glycos_transf_1"/>
    <property type="match status" value="1"/>
</dbReference>
<keyword evidence="1 6" id="KW-0328">Glycosyltransferase</keyword>
<feature type="domain" description="Glycosyltransferase subfamily 4-like N-terminal" evidence="5">
    <location>
        <begin position="15"/>
        <end position="175"/>
    </location>
</feature>
<gene>
    <name evidence="6" type="ORF">HEB94_004188</name>
</gene>
<dbReference type="EMBL" id="JADBEM010000001">
    <property type="protein sequence ID" value="MBE1607340.1"/>
    <property type="molecule type" value="Genomic_DNA"/>
</dbReference>
<evidence type="ECO:0000313" key="7">
    <source>
        <dbReference type="Proteomes" id="UP000638648"/>
    </source>
</evidence>
<dbReference type="GO" id="GO:1901137">
    <property type="term" value="P:carbohydrate derivative biosynthetic process"/>
    <property type="evidence" value="ECO:0007669"/>
    <property type="project" value="UniProtKB-ARBA"/>
</dbReference>
<feature type="domain" description="Glycosyl transferase family 1" evidence="4">
    <location>
        <begin position="235"/>
        <end position="377"/>
    </location>
</feature>
<sequence length="422" mass="45550">MRIVQLANFYGPTSGGLRTAVDALGRGYLAAGHERALVIPGPKDCWRQDENGVTVMLRSPQLPGTSYRVVVEPWRVQDVLERLRPTSIEVSDKSTMVAGARWSARNGTGSVLLSHERLDTHLAPRLGWRRGLVTGTNTVNRVLRRSFDEIVVTSSFAAEEFARLGGRPVHRIPLGVDLTTFHPDRRHDSDTDDDAGSEAASSNSPSTGNVELTYSDVDRRPAVAADVADVADMARLVYAGRLSMEKRPDLAIATAVELHRQGFAFRLDVYGDGPDRETLVRMAGDAPVIFHPYVADRTALAVRLAAADVALSVCPVETFGLAILEALACGTPVVTADQGGGRELLDAGAGAWAPPEPAMLAAAVRAVLTRPPLERREGARRRAERYPWRSTIDAMLGVHSSVARTTDRWSVAVGSQPASRAV</sequence>
<proteinExistence type="predicted"/>
<name>A0A927MUW0_9ACTN</name>
<dbReference type="RefSeq" id="WP_192751303.1">
    <property type="nucleotide sequence ID" value="NZ_BAABJL010000039.1"/>
</dbReference>
<dbReference type="InterPro" id="IPR028098">
    <property type="entry name" value="Glyco_trans_4-like_N"/>
</dbReference>
<evidence type="ECO:0000313" key="6">
    <source>
        <dbReference type="EMBL" id="MBE1607340.1"/>
    </source>
</evidence>
<keyword evidence="2 6" id="KW-0808">Transferase</keyword>
<dbReference type="SUPFAM" id="SSF53756">
    <property type="entry name" value="UDP-Glycosyltransferase/glycogen phosphorylase"/>
    <property type="match status" value="1"/>
</dbReference>
<dbReference type="PANTHER" id="PTHR45947">
    <property type="entry name" value="SULFOQUINOVOSYL TRANSFERASE SQD2"/>
    <property type="match status" value="1"/>
</dbReference>
<dbReference type="Pfam" id="PF13579">
    <property type="entry name" value="Glyco_trans_4_4"/>
    <property type="match status" value="1"/>
</dbReference>
<evidence type="ECO:0000256" key="1">
    <source>
        <dbReference type="ARBA" id="ARBA00022676"/>
    </source>
</evidence>
<feature type="region of interest" description="Disordered" evidence="3">
    <location>
        <begin position="180"/>
        <end position="215"/>
    </location>
</feature>
<comment type="caution">
    <text evidence="6">The sequence shown here is derived from an EMBL/GenBank/DDBJ whole genome shotgun (WGS) entry which is preliminary data.</text>
</comment>
<organism evidence="6 7">
    <name type="scientific">Actinopolymorpha pittospori</name>
    <dbReference type="NCBI Taxonomy" id="648752"/>
    <lineage>
        <taxon>Bacteria</taxon>
        <taxon>Bacillati</taxon>
        <taxon>Actinomycetota</taxon>
        <taxon>Actinomycetes</taxon>
        <taxon>Propionibacteriales</taxon>
        <taxon>Actinopolymorphaceae</taxon>
        <taxon>Actinopolymorpha</taxon>
    </lineage>
</organism>
<reference evidence="6" key="1">
    <citation type="submission" date="2020-10" db="EMBL/GenBank/DDBJ databases">
        <title>Sequencing the genomes of 1000 actinobacteria strains.</title>
        <authorList>
            <person name="Klenk H.-P."/>
        </authorList>
    </citation>
    <scope>NUCLEOTIDE SEQUENCE</scope>
    <source>
        <strain evidence="6">DSM 45354</strain>
    </source>
</reference>
<dbReference type="InterPro" id="IPR001296">
    <property type="entry name" value="Glyco_trans_1"/>
</dbReference>
<dbReference type="Gene3D" id="3.40.50.2000">
    <property type="entry name" value="Glycogen Phosphorylase B"/>
    <property type="match status" value="2"/>
</dbReference>
<evidence type="ECO:0000256" key="2">
    <source>
        <dbReference type="ARBA" id="ARBA00022679"/>
    </source>
</evidence>
<keyword evidence="7" id="KW-1185">Reference proteome</keyword>